<evidence type="ECO:0000313" key="2">
    <source>
        <dbReference type="Proteomes" id="UP001497516"/>
    </source>
</evidence>
<protein>
    <submittedName>
        <fullName evidence="1">Uncharacterized protein</fullName>
    </submittedName>
</protein>
<dbReference type="Proteomes" id="UP001497516">
    <property type="component" value="Chromosome 1"/>
</dbReference>
<gene>
    <name evidence="1" type="ORF">LTRI10_LOCUS4049</name>
</gene>
<keyword evidence="2" id="KW-1185">Reference proteome</keyword>
<reference evidence="1 2" key="1">
    <citation type="submission" date="2024-04" db="EMBL/GenBank/DDBJ databases">
        <authorList>
            <person name="Fracassetti M."/>
        </authorList>
    </citation>
    <scope>NUCLEOTIDE SEQUENCE [LARGE SCALE GENOMIC DNA]</scope>
</reference>
<evidence type="ECO:0000313" key="1">
    <source>
        <dbReference type="EMBL" id="CAL1356342.1"/>
    </source>
</evidence>
<organism evidence="1 2">
    <name type="scientific">Linum trigynum</name>
    <dbReference type="NCBI Taxonomy" id="586398"/>
    <lineage>
        <taxon>Eukaryota</taxon>
        <taxon>Viridiplantae</taxon>
        <taxon>Streptophyta</taxon>
        <taxon>Embryophyta</taxon>
        <taxon>Tracheophyta</taxon>
        <taxon>Spermatophyta</taxon>
        <taxon>Magnoliopsida</taxon>
        <taxon>eudicotyledons</taxon>
        <taxon>Gunneridae</taxon>
        <taxon>Pentapetalae</taxon>
        <taxon>rosids</taxon>
        <taxon>fabids</taxon>
        <taxon>Malpighiales</taxon>
        <taxon>Linaceae</taxon>
        <taxon>Linum</taxon>
    </lineage>
</organism>
<dbReference type="AlphaFoldDB" id="A0AAV2CK97"/>
<proteinExistence type="predicted"/>
<accession>A0AAV2CK97</accession>
<sequence>MPLLTFQKSQPLLPNLKPCSKFPPEKLPPTLDQLQPPPYPVLSFLPPPLPLLGYPHIHVQKLYISCNP</sequence>
<name>A0AAV2CK97_9ROSI</name>
<dbReference type="EMBL" id="OZ034813">
    <property type="protein sequence ID" value="CAL1356342.1"/>
    <property type="molecule type" value="Genomic_DNA"/>
</dbReference>